<dbReference type="EMBL" id="JAGQDG010000009">
    <property type="protein sequence ID" value="MBQ0937719.1"/>
    <property type="molecule type" value="Genomic_DNA"/>
</dbReference>
<proteinExistence type="predicted"/>
<dbReference type="RefSeq" id="WP_210811371.1">
    <property type="nucleotide sequence ID" value="NZ_JAGQDG010000009.1"/>
</dbReference>
<keyword evidence="3" id="KW-1185">Reference proteome</keyword>
<accession>A0ABS5E2S7</accession>
<sequence>MSTPSRPSFLRRLMGHPAPAPEFDAGDMGTAFGMDYCLDQRPLEPLPSPAEVAEAERQARVWSFRRDRN</sequence>
<name>A0ABS5E2S7_9BURK</name>
<protein>
    <submittedName>
        <fullName evidence="2">Uncharacterized protein</fullName>
    </submittedName>
</protein>
<gene>
    <name evidence="2" type="ORF">KAK11_20510</name>
</gene>
<feature type="region of interest" description="Disordered" evidence="1">
    <location>
        <begin position="1"/>
        <end position="26"/>
    </location>
</feature>
<evidence type="ECO:0000313" key="2">
    <source>
        <dbReference type="EMBL" id="MBQ0937719.1"/>
    </source>
</evidence>
<dbReference type="Proteomes" id="UP000672097">
    <property type="component" value="Unassembled WGS sequence"/>
</dbReference>
<evidence type="ECO:0000256" key="1">
    <source>
        <dbReference type="SAM" id="MobiDB-lite"/>
    </source>
</evidence>
<evidence type="ECO:0000313" key="3">
    <source>
        <dbReference type="Proteomes" id="UP000672097"/>
    </source>
</evidence>
<organism evidence="2 3">
    <name type="scientific">Ideonella paludis</name>
    <dbReference type="NCBI Taxonomy" id="1233411"/>
    <lineage>
        <taxon>Bacteria</taxon>
        <taxon>Pseudomonadati</taxon>
        <taxon>Pseudomonadota</taxon>
        <taxon>Betaproteobacteria</taxon>
        <taxon>Burkholderiales</taxon>
        <taxon>Sphaerotilaceae</taxon>
        <taxon>Ideonella</taxon>
    </lineage>
</organism>
<reference evidence="2 3" key="1">
    <citation type="submission" date="2021-04" db="EMBL/GenBank/DDBJ databases">
        <title>The genome sequence of type strain Ideonella paludis KCTC 32238.</title>
        <authorList>
            <person name="Liu Y."/>
        </authorList>
    </citation>
    <scope>NUCLEOTIDE SEQUENCE [LARGE SCALE GENOMIC DNA]</scope>
    <source>
        <strain evidence="2 3">KCTC 32238</strain>
    </source>
</reference>
<comment type="caution">
    <text evidence="2">The sequence shown here is derived from an EMBL/GenBank/DDBJ whole genome shotgun (WGS) entry which is preliminary data.</text>
</comment>